<evidence type="ECO:0000313" key="2">
    <source>
        <dbReference type="Proteomes" id="UP000191342"/>
    </source>
</evidence>
<sequence>MAEQNTSNILIQVRPLAFIAQW</sequence>
<name>A0A1V6S3V3_9EURO</name>
<proteinExistence type="predicted"/>
<reference evidence="2" key="1">
    <citation type="journal article" date="2017" name="Nat. Microbiol.">
        <title>Global analysis of biosynthetic gene clusters reveals vast potential of secondary metabolite production in Penicillium species.</title>
        <authorList>
            <person name="Nielsen J.C."/>
            <person name="Grijseels S."/>
            <person name="Prigent S."/>
            <person name="Ji B."/>
            <person name="Dainat J."/>
            <person name="Nielsen K.F."/>
            <person name="Frisvad J.C."/>
            <person name="Workman M."/>
            <person name="Nielsen J."/>
        </authorList>
    </citation>
    <scope>NUCLEOTIDE SEQUENCE [LARGE SCALE GENOMIC DNA]</scope>
    <source>
        <strain evidence="2">IBT 14082</strain>
    </source>
</reference>
<dbReference type="EMBL" id="MLQL01000122">
    <property type="protein sequence ID" value="OQE08737.1"/>
    <property type="molecule type" value="Genomic_DNA"/>
</dbReference>
<accession>A0A1V6S3V3</accession>
<dbReference type="AlphaFoldDB" id="A0A1V6S3V3"/>
<gene>
    <name evidence="1" type="ORF">PENFLA_c122G01364</name>
</gene>
<comment type="caution">
    <text evidence="1">The sequence shown here is derived from an EMBL/GenBank/DDBJ whole genome shotgun (WGS) entry which is preliminary data.</text>
</comment>
<protein>
    <submittedName>
        <fullName evidence="1">Uncharacterized protein</fullName>
    </submittedName>
</protein>
<dbReference type="Proteomes" id="UP000191342">
    <property type="component" value="Unassembled WGS sequence"/>
</dbReference>
<keyword evidence="2" id="KW-1185">Reference proteome</keyword>
<organism evidence="1 2">
    <name type="scientific">Penicillium flavigenum</name>
    <dbReference type="NCBI Taxonomy" id="254877"/>
    <lineage>
        <taxon>Eukaryota</taxon>
        <taxon>Fungi</taxon>
        <taxon>Dikarya</taxon>
        <taxon>Ascomycota</taxon>
        <taxon>Pezizomycotina</taxon>
        <taxon>Eurotiomycetes</taxon>
        <taxon>Eurotiomycetidae</taxon>
        <taxon>Eurotiales</taxon>
        <taxon>Aspergillaceae</taxon>
        <taxon>Penicillium</taxon>
    </lineage>
</organism>
<evidence type="ECO:0000313" key="1">
    <source>
        <dbReference type="EMBL" id="OQE08737.1"/>
    </source>
</evidence>